<dbReference type="AlphaFoldDB" id="A0AAE0GTQ2"/>
<dbReference type="Proteomes" id="UP001190700">
    <property type="component" value="Unassembled WGS sequence"/>
</dbReference>
<evidence type="ECO:0000313" key="4">
    <source>
        <dbReference type="Proteomes" id="UP001190700"/>
    </source>
</evidence>
<feature type="compositionally biased region" description="Polar residues" evidence="1">
    <location>
        <begin position="19"/>
        <end position="28"/>
    </location>
</feature>
<proteinExistence type="predicted"/>
<sequence length="387" mass="42831">MSDQSRKRQRGQYEERAPSRTSSGSGSETAPKIISVYNYKGGVGKTTIAVNTAARFAQNNERTLIIDFDSQCNATSFFQPTSEEDDLITEATLSEAEEEENVEEEEAAVSVAAQPGVVRRITGDELLEGVEAPDMDCYYNSRSEYDILELLGPVFGGFRRGLEQVPAGDYVVPARDLLEPVGVANTNGCLFLIRGCVNMGAFLDEALLKATAANIDMYYGAFRAFFLDLAVEHGFKYIVLDLSPSACLLNQLLVMSSDFVIPPAFPDFFSTSSVCSLLKTIMPKWITWQKRLVRSQQEKVEDGELAPNSKYLFKKEPPKFLPILATNYKKNNKKVTKGFSSYVQALRRVVLDSPPEVQNLFLPTADDVSVIAFVQNLGAAHQLSHQI</sequence>
<keyword evidence="4" id="KW-1185">Reference proteome</keyword>
<name>A0AAE0GTQ2_9CHLO</name>
<dbReference type="PANTHER" id="PTHR13696">
    <property type="entry name" value="P-LOOP CONTAINING NUCLEOSIDE TRIPHOSPHATE HYDROLASE"/>
    <property type="match status" value="1"/>
</dbReference>
<evidence type="ECO:0000313" key="3">
    <source>
        <dbReference type="EMBL" id="KAK3284245.1"/>
    </source>
</evidence>
<feature type="region of interest" description="Disordered" evidence="1">
    <location>
        <begin position="1"/>
        <end position="29"/>
    </location>
</feature>
<dbReference type="CDD" id="cd02042">
    <property type="entry name" value="ParAB_family"/>
    <property type="match status" value="1"/>
</dbReference>
<feature type="domain" description="AAA" evidence="2">
    <location>
        <begin position="32"/>
        <end position="105"/>
    </location>
</feature>
<comment type="caution">
    <text evidence="3">The sequence shown here is derived from an EMBL/GenBank/DDBJ whole genome shotgun (WGS) entry which is preliminary data.</text>
</comment>
<reference evidence="3 4" key="1">
    <citation type="journal article" date="2015" name="Genome Biol. Evol.">
        <title>Comparative Genomics of a Bacterivorous Green Alga Reveals Evolutionary Causalities and Consequences of Phago-Mixotrophic Mode of Nutrition.</title>
        <authorList>
            <person name="Burns J.A."/>
            <person name="Paasch A."/>
            <person name="Narechania A."/>
            <person name="Kim E."/>
        </authorList>
    </citation>
    <scope>NUCLEOTIDE SEQUENCE [LARGE SCALE GENOMIC DNA]</scope>
    <source>
        <strain evidence="3 4">PLY_AMNH</strain>
    </source>
</reference>
<dbReference type="SUPFAM" id="SSF52540">
    <property type="entry name" value="P-loop containing nucleoside triphosphate hydrolases"/>
    <property type="match status" value="1"/>
</dbReference>
<dbReference type="PANTHER" id="PTHR13696:SF99">
    <property type="entry name" value="COBYRINIC ACID AC-DIAMIDE SYNTHASE"/>
    <property type="match status" value="1"/>
</dbReference>
<organism evidence="3 4">
    <name type="scientific">Cymbomonas tetramitiformis</name>
    <dbReference type="NCBI Taxonomy" id="36881"/>
    <lineage>
        <taxon>Eukaryota</taxon>
        <taxon>Viridiplantae</taxon>
        <taxon>Chlorophyta</taxon>
        <taxon>Pyramimonadophyceae</taxon>
        <taxon>Pyramimonadales</taxon>
        <taxon>Pyramimonadaceae</taxon>
        <taxon>Cymbomonas</taxon>
    </lineage>
</organism>
<accession>A0AAE0GTQ2</accession>
<dbReference type="EMBL" id="LGRX02002403">
    <property type="protein sequence ID" value="KAK3284245.1"/>
    <property type="molecule type" value="Genomic_DNA"/>
</dbReference>
<gene>
    <name evidence="3" type="ORF">CYMTET_8095</name>
</gene>
<evidence type="ECO:0000256" key="1">
    <source>
        <dbReference type="SAM" id="MobiDB-lite"/>
    </source>
</evidence>
<dbReference type="InterPro" id="IPR050678">
    <property type="entry name" value="DNA_Partitioning_ATPase"/>
</dbReference>
<dbReference type="InterPro" id="IPR025669">
    <property type="entry name" value="AAA_dom"/>
</dbReference>
<dbReference type="Gene3D" id="3.40.50.300">
    <property type="entry name" value="P-loop containing nucleotide triphosphate hydrolases"/>
    <property type="match status" value="1"/>
</dbReference>
<evidence type="ECO:0000259" key="2">
    <source>
        <dbReference type="Pfam" id="PF13614"/>
    </source>
</evidence>
<dbReference type="InterPro" id="IPR027417">
    <property type="entry name" value="P-loop_NTPase"/>
</dbReference>
<protein>
    <recommendedName>
        <fullName evidence="2">AAA domain-containing protein</fullName>
    </recommendedName>
</protein>
<feature type="compositionally biased region" description="Basic and acidic residues" evidence="1">
    <location>
        <begin position="1"/>
        <end position="18"/>
    </location>
</feature>
<dbReference type="Pfam" id="PF13614">
    <property type="entry name" value="AAA_31"/>
    <property type="match status" value="1"/>
</dbReference>
<feature type="non-terminal residue" evidence="3">
    <location>
        <position position="387"/>
    </location>
</feature>